<keyword evidence="7 12" id="KW-0375">Hydrogen ion transport</keyword>
<evidence type="ECO:0000256" key="13">
    <source>
        <dbReference type="SAM" id="Phobius"/>
    </source>
</evidence>
<sequence>MPQMAPLLWLNLFIFFTIIYTLFLILNYFISTPSASQASCASHVPNKFNWSW</sequence>
<geneLocation type="mitochondrion" evidence="14"/>
<dbReference type="GO" id="GO:0031966">
    <property type="term" value="C:mitochondrial membrane"/>
    <property type="evidence" value="ECO:0007669"/>
    <property type="project" value="UniProtKB-SubCell"/>
</dbReference>
<dbReference type="InterPro" id="IPR001421">
    <property type="entry name" value="ATP8_metazoa"/>
</dbReference>
<dbReference type="RefSeq" id="YP_009054534.1">
    <property type="nucleotide sequence ID" value="NC_024751.1"/>
</dbReference>
<dbReference type="EMBL" id="KM023648">
    <property type="protein sequence ID" value="AIJ50609.1"/>
    <property type="molecule type" value="Genomic_DNA"/>
</dbReference>
<keyword evidence="4 12" id="KW-0813">Transport</keyword>
<keyword evidence="11 13" id="KW-0472">Membrane</keyword>
<name>A0A0U1X596_9EUCA</name>
<dbReference type="GO" id="GO:0015078">
    <property type="term" value="F:proton transmembrane transporter activity"/>
    <property type="evidence" value="ECO:0007669"/>
    <property type="project" value="InterPro"/>
</dbReference>
<evidence type="ECO:0000256" key="1">
    <source>
        <dbReference type="ARBA" id="ARBA00004304"/>
    </source>
</evidence>
<dbReference type="CTD" id="4509"/>
<evidence type="ECO:0000256" key="5">
    <source>
        <dbReference type="ARBA" id="ARBA00022547"/>
    </source>
</evidence>
<evidence type="ECO:0000256" key="8">
    <source>
        <dbReference type="ARBA" id="ARBA00022989"/>
    </source>
</evidence>
<dbReference type="GO" id="GO:0045259">
    <property type="term" value="C:proton-transporting ATP synthase complex"/>
    <property type="evidence" value="ECO:0007669"/>
    <property type="project" value="UniProtKB-KW"/>
</dbReference>
<comment type="similarity">
    <text evidence="2 12">Belongs to the ATPase protein 8 family.</text>
</comment>
<evidence type="ECO:0000256" key="11">
    <source>
        <dbReference type="ARBA" id="ARBA00023136"/>
    </source>
</evidence>
<keyword evidence="8 13" id="KW-1133">Transmembrane helix</keyword>
<dbReference type="GO" id="GO:0015986">
    <property type="term" value="P:proton motive force-driven ATP synthesis"/>
    <property type="evidence" value="ECO:0007669"/>
    <property type="project" value="InterPro"/>
</dbReference>
<gene>
    <name evidence="14" type="primary">ATP8</name>
</gene>
<keyword evidence="6 12" id="KW-0812">Transmembrane</keyword>
<dbReference type="Pfam" id="PF00895">
    <property type="entry name" value="ATP-synt_8"/>
    <property type="match status" value="1"/>
</dbReference>
<evidence type="ECO:0000313" key="14">
    <source>
        <dbReference type="EMBL" id="AIJ50609.1"/>
    </source>
</evidence>
<evidence type="ECO:0000256" key="7">
    <source>
        <dbReference type="ARBA" id="ARBA00022781"/>
    </source>
</evidence>
<evidence type="ECO:0000256" key="9">
    <source>
        <dbReference type="ARBA" id="ARBA00023065"/>
    </source>
</evidence>
<evidence type="ECO:0000256" key="3">
    <source>
        <dbReference type="ARBA" id="ARBA00011291"/>
    </source>
</evidence>
<dbReference type="AlphaFoldDB" id="A0A0U1X596"/>
<evidence type="ECO:0000256" key="6">
    <source>
        <dbReference type="ARBA" id="ARBA00022692"/>
    </source>
</evidence>
<dbReference type="GeneID" id="20160575"/>
<organism evidence="14">
    <name type="scientific">Caridina gracilipes</name>
    <dbReference type="NCBI Taxonomy" id="859806"/>
    <lineage>
        <taxon>Eukaryota</taxon>
        <taxon>Metazoa</taxon>
        <taxon>Ecdysozoa</taxon>
        <taxon>Arthropoda</taxon>
        <taxon>Crustacea</taxon>
        <taxon>Multicrustacea</taxon>
        <taxon>Malacostraca</taxon>
        <taxon>Eumalacostraca</taxon>
        <taxon>Eucarida</taxon>
        <taxon>Decapoda</taxon>
        <taxon>Pleocyemata</taxon>
        <taxon>Caridea</taxon>
        <taxon>Atyoidea</taxon>
        <taxon>Atyidae</taxon>
        <taxon>Caridina</taxon>
    </lineage>
</organism>
<evidence type="ECO:0000256" key="10">
    <source>
        <dbReference type="ARBA" id="ARBA00023128"/>
    </source>
</evidence>
<evidence type="ECO:0000256" key="4">
    <source>
        <dbReference type="ARBA" id="ARBA00022448"/>
    </source>
</evidence>
<reference evidence="14" key="1">
    <citation type="journal article" date="2014" name="Mitochondrial DNA">
        <title>Complete mitochondrial genome of Caridina nilotica gracilipes.</title>
        <authorList>
            <person name="Xu G."/>
            <person name="Du F."/>
            <person name="Nie Z."/>
            <person name="Xu P."/>
            <person name="Gu R."/>
        </authorList>
    </citation>
    <scope>NUCLEOTIDE SEQUENCE</scope>
    <source>
        <tissue evidence="14">Liver</tissue>
    </source>
</reference>
<keyword evidence="10 12" id="KW-0496">Mitochondrion</keyword>
<evidence type="ECO:0000256" key="2">
    <source>
        <dbReference type="ARBA" id="ARBA00008892"/>
    </source>
</evidence>
<protein>
    <recommendedName>
        <fullName evidence="12">ATP synthase complex subunit 8</fullName>
    </recommendedName>
</protein>
<feature type="transmembrane region" description="Helical" evidence="13">
    <location>
        <begin position="7"/>
        <end position="30"/>
    </location>
</feature>
<evidence type="ECO:0000256" key="12">
    <source>
        <dbReference type="RuleBase" id="RU003661"/>
    </source>
</evidence>
<proteinExistence type="inferred from homology"/>
<accession>A0A0U1X596</accession>
<keyword evidence="5 12" id="KW-0138">CF(0)</keyword>
<keyword evidence="9 12" id="KW-0406">Ion transport</keyword>
<comment type="subunit">
    <text evidence="3">F-type ATPases have 2 components, CF(1) - the catalytic core - and CF(0) - the membrane proton channel.</text>
</comment>
<comment type="subcellular location">
    <subcellularLocation>
        <location evidence="1 12">Mitochondrion membrane</location>
        <topology evidence="1 12">Single-pass membrane protein</topology>
    </subcellularLocation>
</comment>